<keyword evidence="5" id="KW-1185">Reference proteome</keyword>
<keyword evidence="2" id="KW-0472">Membrane</keyword>
<dbReference type="PANTHER" id="PTHR24177:SF475">
    <property type="entry name" value="ANKYRIN REPEAT-CONTAINING DOMAIN, PGG DOMAIN PROTEIN-RELATED"/>
    <property type="match status" value="1"/>
</dbReference>
<evidence type="ECO:0000313" key="5">
    <source>
        <dbReference type="Proteomes" id="UP001408789"/>
    </source>
</evidence>
<dbReference type="PROSITE" id="PS50088">
    <property type="entry name" value="ANK_REPEAT"/>
    <property type="match status" value="2"/>
</dbReference>
<keyword evidence="2" id="KW-1133">Transmembrane helix</keyword>
<evidence type="ECO:0000256" key="2">
    <source>
        <dbReference type="SAM" id="Phobius"/>
    </source>
</evidence>
<dbReference type="PANTHER" id="PTHR24177">
    <property type="entry name" value="CASKIN"/>
    <property type="match status" value="1"/>
</dbReference>
<feature type="transmembrane region" description="Helical" evidence="2">
    <location>
        <begin position="746"/>
        <end position="765"/>
    </location>
</feature>
<reference evidence="4 5" key="1">
    <citation type="submission" date="2024-04" db="EMBL/GenBank/DDBJ databases">
        <title>The reference genome of an endangered Asteraceae, Deinandra increscens subsp. villosa, native to the Central Coast of California.</title>
        <authorList>
            <person name="Guilliams M."/>
            <person name="Hasenstab-Lehman K."/>
            <person name="Meyer R."/>
            <person name="Mcevoy S."/>
        </authorList>
    </citation>
    <scope>NUCLEOTIDE SEQUENCE [LARGE SCALE GENOMIC DNA]</scope>
    <source>
        <tissue evidence="4">Leaf</tissue>
    </source>
</reference>
<feature type="transmembrane region" description="Helical" evidence="2">
    <location>
        <begin position="400"/>
        <end position="422"/>
    </location>
</feature>
<accession>A0AAP0H175</accession>
<dbReference type="SMART" id="SM00248">
    <property type="entry name" value="ANK"/>
    <property type="match status" value="4"/>
</dbReference>
<feature type="transmembrane region" description="Helical" evidence="2">
    <location>
        <begin position="434"/>
        <end position="452"/>
    </location>
</feature>
<name>A0AAP0H175_9ASTR</name>
<keyword evidence="1" id="KW-0040">ANK repeat</keyword>
<comment type="caution">
    <text evidence="4">The sequence shown here is derived from an EMBL/GenBank/DDBJ whole genome shotgun (WGS) entry which is preliminary data.</text>
</comment>
<feature type="transmembrane region" description="Helical" evidence="2">
    <location>
        <begin position="714"/>
        <end position="740"/>
    </location>
</feature>
<evidence type="ECO:0000313" key="4">
    <source>
        <dbReference type="EMBL" id="KAK9071023.1"/>
    </source>
</evidence>
<dbReference type="PROSITE" id="PS50297">
    <property type="entry name" value="ANK_REP_REGION"/>
    <property type="match status" value="2"/>
</dbReference>
<feature type="repeat" description="ANK" evidence="1">
    <location>
        <begin position="230"/>
        <end position="253"/>
    </location>
</feature>
<dbReference type="InterPro" id="IPR002110">
    <property type="entry name" value="Ankyrin_rpt"/>
</dbReference>
<keyword evidence="2" id="KW-0812">Transmembrane</keyword>
<organism evidence="4 5">
    <name type="scientific">Deinandra increscens subsp. villosa</name>
    <dbReference type="NCBI Taxonomy" id="3103831"/>
    <lineage>
        <taxon>Eukaryota</taxon>
        <taxon>Viridiplantae</taxon>
        <taxon>Streptophyta</taxon>
        <taxon>Embryophyta</taxon>
        <taxon>Tracheophyta</taxon>
        <taxon>Spermatophyta</taxon>
        <taxon>Magnoliopsida</taxon>
        <taxon>eudicotyledons</taxon>
        <taxon>Gunneridae</taxon>
        <taxon>Pentapetalae</taxon>
        <taxon>asterids</taxon>
        <taxon>campanulids</taxon>
        <taxon>Asterales</taxon>
        <taxon>Asteraceae</taxon>
        <taxon>Asteroideae</taxon>
        <taxon>Heliantheae alliance</taxon>
        <taxon>Madieae</taxon>
        <taxon>Madiinae</taxon>
        <taxon>Deinandra</taxon>
    </lineage>
</organism>
<evidence type="ECO:0000256" key="1">
    <source>
        <dbReference type="PROSITE-ProRule" id="PRU00023"/>
    </source>
</evidence>
<dbReference type="Proteomes" id="UP001408789">
    <property type="component" value="Unassembled WGS sequence"/>
</dbReference>
<feature type="transmembrane region" description="Helical" evidence="2">
    <location>
        <begin position="671"/>
        <end position="694"/>
    </location>
</feature>
<dbReference type="InterPro" id="IPR036770">
    <property type="entry name" value="Ankyrin_rpt-contain_sf"/>
</dbReference>
<dbReference type="Pfam" id="PF13962">
    <property type="entry name" value="PGG"/>
    <property type="match status" value="1"/>
</dbReference>
<evidence type="ECO:0000259" key="3">
    <source>
        <dbReference type="Pfam" id="PF13962"/>
    </source>
</evidence>
<feature type="domain" description="PGG" evidence="3">
    <location>
        <begin position="626"/>
        <end position="738"/>
    </location>
</feature>
<feature type="repeat" description="ANK" evidence="1">
    <location>
        <begin position="195"/>
        <end position="227"/>
    </location>
</feature>
<dbReference type="Gene3D" id="1.25.40.20">
    <property type="entry name" value="Ankyrin repeat-containing domain"/>
    <property type="match status" value="2"/>
</dbReference>
<dbReference type="GO" id="GO:0016020">
    <property type="term" value="C:membrane"/>
    <property type="evidence" value="ECO:0007669"/>
    <property type="project" value="TreeGrafter"/>
</dbReference>
<gene>
    <name evidence="4" type="ORF">SSX86_009591</name>
</gene>
<protein>
    <recommendedName>
        <fullName evidence="3">PGG domain-containing protein</fullName>
    </recommendedName>
</protein>
<dbReference type="Pfam" id="PF12796">
    <property type="entry name" value="Ank_2"/>
    <property type="match status" value="1"/>
</dbReference>
<proteinExistence type="predicted"/>
<dbReference type="EMBL" id="JBCNJP010000011">
    <property type="protein sequence ID" value="KAK9071023.1"/>
    <property type="molecule type" value="Genomic_DNA"/>
</dbReference>
<dbReference type="InterPro" id="IPR026961">
    <property type="entry name" value="PGG_dom"/>
</dbReference>
<feature type="transmembrane region" description="Helical" evidence="2">
    <location>
        <begin position="631"/>
        <end position="651"/>
    </location>
</feature>
<dbReference type="SUPFAM" id="SSF48403">
    <property type="entry name" value="Ankyrin repeat"/>
    <property type="match status" value="1"/>
</dbReference>
<dbReference type="AlphaFoldDB" id="A0AAP0H175"/>
<sequence>MANALDVSAPNTQDLKYMQASNVNVSGFVSVRLSSQTDYRVWKAQMVCLIETQRLRGVIDIDCRLPGDNIEQYEQLVKGWIFGSIDKRIFKKLESESSARQVWKKLESFYDPQIDSTTAASPGFIFRTEFVRVPEITDAENIARKNKLYKATVEGCWWKAKSILKNYKDAALKNYKDAALKNLYKDAVTQVISENGNTMLHLAVEMGHNYFVEKLLNILEDEDIETKNINGRTALHIAAMVGNQYAAQLLVQKRKQLLRILDDKAQSPLENAYNNKKLNTYAYLLNFEPPRSSDLRSYPDTYQKNAVYLIVSAILTKQYDLASTLLKRYPDFAMRNDQILLAIAKNFPTDLSFTGSFIYPSLNNVSKRIVVRSSLLFHYDVLHKCVEDVFLFAKSCKNTCFSWLGIICMILFAPTVTLYLIYELICLLTLVIRFPFSLLYFLVWKVVTVCAIKNIEKKKNEYKEAKMILSLICDQMGTSNSCYTKPILEAVRQDAYEVVDEILFRSPNTINCEDEEGHNVIQLAIINRSEKVYNLIYHIIERTESYRTMKDSLKNNLLHLAVRLAPSFVLGRTTGAALQLQRELQWREEVEKFMLPLELLEENIYMETPAMLFDREHEALMKQGENWIKTTAESCSITAALIVTVVFAAAITVPGGSNQESGNPVFRKEIAFTIFAVSNALSLFTAATALLLFLSILTTRFSERDFLVSLPRRLIFGLFTLFLSTTAMILAFGAILFLVFCDQRPWMLAPLVGFACFPISVIVTIKLPLLLDLFQSTYFPIFGEQRYIDSCQTNRKNTIFIR</sequence>